<keyword evidence="5" id="KW-0175">Coiled coil</keyword>
<feature type="domain" description="Calponin-homology (CH)" evidence="8">
    <location>
        <begin position="56"/>
        <end position="160"/>
    </location>
</feature>
<dbReference type="PROSITE" id="PS00020">
    <property type="entry name" value="ACTININ_2"/>
    <property type="match status" value="1"/>
</dbReference>
<dbReference type="InterPro" id="IPR036872">
    <property type="entry name" value="CH_dom_sf"/>
</dbReference>
<accession>A0AAE1ZFS7</accession>
<dbReference type="SUPFAM" id="SSF50729">
    <property type="entry name" value="PH domain-like"/>
    <property type="match status" value="1"/>
</dbReference>
<evidence type="ECO:0000259" key="8">
    <source>
        <dbReference type="PROSITE" id="PS50021"/>
    </source>
</evidence>
<dbReference type="FunFam" id="1.10.418.10:FF:000001">
    <property type="entry name" value="Actinin alpha 1"/>
    <property type="match status" value="1"/>
</dbReference>
<reference evidence="9" key="1">
    <citation type="submission" date="2022-04" db="EMBL/GenBank/DDBJ databases">
        <authorList>
            <person name="Xu L."/>
            <person name="Lv Z."/>
        </authorList>
    </citation>
    <scope>NUCLEOTIDE SEQUENCE</scope>
    <source>
        <strain evidence="9">LV_2022a</strain>
    </source>
</reference>
<evidence type="ECO:0000256" key="3">
    <source>
        <dbReference type="ARBA" id="ARBA00022737"/>
    </source>
</evidence>
<dbReference type="FunFam" id="2.30.29.30:FF:000024">
    <property type="entry name" value="Spectrin beta chain"/>
    <property type="match status" value="1"/>
</dbReference>
<evidence type="ECO:0000256" key="4">
    <source>
        <dbReference type="ARBA" id="ARBA00023203"/>
    </source>
</evidence>
<keyword evidence="10" id="KW-1185">Reference proteome</keyword>
<dbReference type="Proteomes" id="UP001292079">
    <property type="component" value="Unassembled WGS sequence"/>
</dbReference>
<organism evidence="9 10">
    <name type="scientific">Schistosoma mekongi</name>
    <name type="common">Parasitic worm</name>
    <dbReference type="NCBI Taxonomy" id="38744"/>
    <lineage>
        <taxon>Eukaryota</taxon>
        <taxon>Metazoa</taxon>
        <taxon>Spiralia</taxon>
        <taxon>Lophotrochozoa</taxon>
        <taxon>Platyhelminthes</taxon>
        <taxon>Trematoda</taxon>
        <taxon>Digenea</taxon>
        <taxon>Strigeidida</taxon>
        <taxon>Schistosomatoidea</taxon>
        <taxon>Schistosomatidae</taxon>
        <taxon>Schistosoma</taxon>
    </lineage>
</organism>
<dbReference type="InterPro" id="IPR002017">
    <property type="entry name" value="Spectrin_repeat"/>
</dbReference>
<proteinExistence type="inferred from homology"/>
<dbReference type="GO" id="GO:0016020">
    <property type="term" value="C:membrane"/>
    <property type="evidence" value="ECO:0007669"/>
    <property type="project" value="UniProtKB-ARBA"/>
</dbReference>
<dbReference type="GO" id="GO:0003779">
    <property type="term" value="F:actin binding"/>
    <property type="evidence" value="ECO:0007669"/>
    <property type="project" value="UniProtKB-KW"/>
</dbReference>
<reference evidence="9" key="2">
    <citation type="journal article" date="2023" name="Infect Dis Poverty">
        <title>Chromosome-scale genome of the human blood fluke Schistosoma mekongi and its implications for public health.</title>
        <authorList>
            <person name="Zhou M."/>
            <person name="Xu L."/>
            <person name="Xu D."/>
            <person name="Chen W."/>
            <person name="Khan J."/>
            <person name="Hu Y."/>
            <person name="Huang H."/>
            <person name="Wei H."/>
            <person name="Zhang Y."/>
            <person name="Chusongsang P."/>
            <person name="Tanasarnprasert K."/>
            <person name="Hu X."/>
            <person name="Limpanont Y."/>
            <person name="Lv Z."/>
        </authorList>
    </citation>
    <scope>NUCLEOTIDE SEQUENCE</scope>
    <source>
        <strain evidence="9">LV_2022a</strain>
    </source>
</reference>
<feature type="compositionally biased region" description="Basic and acidic residues" evidence="6">
    <location>
        <begin position="2433"/>
        <end position="2460"/>
    </location>
</feature>
<feature type="compositionally biased region" description="Polar residues" evidence="6">
    <location>
        <begin position="2378"/>
        <end position="2389"/>
    </location>
</feature>
<keyword evidence="3" id="KW-0677">Repeat</keyword>
<dbReference type="InterPro" id="IPR018159">
    <property type="entry name" value="Spectrin/alpha-actinin"/>
</dbReference>
<feature type="compositionally biased region" description="Polar residues" evidence="6">
    <location>
        <begin position="2408"/>
        <end position="2419"/>
    </location>
</feature>
<dbReference type="InterPro" id="IPR001589">
    <property type="entry name" value="Actinin_actin-bd_CS"/>
</dbReference>
<dbReference type="PROSITE" id="PS50021">
    <property type="entry name" value="CH"/>
    <property type="match status" value="2"/>
</dbReference>
<dbReference type="Gene3D" id="1.20.58.60">
    <property type="match status" value="11"/>
</dbReference>
<dbReference type="EMBL" id="JALJAT010000002">
    <property type="protein sequence ID" value="KAK4472699.1"/>
    <property type="molecule type" value="Genomic_DNA"/>
</dbReference>
<dbReference type="GO" id="GO:0051693">
    <property type="term" value="P:actin filament capping"/>
    <property type="evidence" value="ECO:0007669"/>
    <property type="project" value="UniProtKB-KW"/>
</dbReference>
<protein>
    <recommendedName>
        <fullName evidence="11">Spectrin beta chain</fullName>
    </recommendedName>
</protein>
<evidence type="ECO:0000256" key="1">
    <source>
        <dbReference type="ARBA" id="ARBA00006826"/>
    </source>
</evidence>
<feature type="compositionally biased region" description="Basic and acidic residues" evidence="6">
    <location>
        <begin position="2352"/>
        <end position="2365"/>
    </location>
</feature>
<feature type="compositionally biased region" description="Low complexity" evidence="6">
    <location>
        <begin position="2420"/>
        <end position="2431"/>
    </location>
</feature>
<dbReference type="FunFam" id="1.10.418.10:FF:000004">
    <property type="entry name" value="Spectrin beta chain"/>
    <property type="match status" value="1"/>
</dbReference>
<dbReference type="SMART" id="SM00233">
    <property type="entry name" value="PH"/>
    <property type="match status" value="1"/>
</dbReference>
<dbReference type="PROSITE" id="PS00019">
    <property type="entry name" value="ACTININ_1"/>
    <property type="match status" value="1"/>
</dbReference>
<dbReference type="GO" id="GO:0005543">
    <property type="term" value="F:phospholipid binding"/>
    <property type="evidence" value="ECO:0007669"/>
    <property type="project" value="InterPro"/>
</dbReference>
<dbReference type="CDD" id="cd00176">
    <property type="entry name" value="SPEC"/>
    <property type="match status" value="7"/>
</dbReference>
<dbReference type="InterPro" id="IPR001715">
    <property type="entry name" value="CH_dom"/>
</dbReference>
<evidence type="ECO:0000256" key="2">
    <source>
        <dbReference type="ARBA" id="ARBA00022467"/>
    </source>
</evidence>
<evidence type="ECO:0000256" key="5">
    <source>
        <dbReference type="SAM" id="Coils"/>
    </source>
</evidence>
<dbReference type="SMART" id="SM00033">
    <property type="entry name" value="CH"/>
    <property type="match status" value="2"/>
</dbReference>
<evidence type="ECO:0000259" key="7">
    <source>
        <dbReference type="PROSITE" id="PS50003"/>
    </source>
</evidence>
<comment type="similarity">
    <text evidence="1">Belongs to the spectrin family.</text>
</comment>
<dbReference type="InterPro" id="IPR001605">
    <property type="entry name" value="PH_dom-spectrin-type"/>
</dbReference>
<keyword evidence="2" id="KW-0117">Actin capping</keyword>
<feature type="coiled-coil region" evidence="5">
    <location>
        <begin position="1060"/>
        <end position="1087"/>
    </location>
</feature>
<dbReference type="InterPro" id="IPR001849">
    <property type="entry name" value="PH_domain"/>
</dbReference>
<evidence type="ECO:0000313" key="9">
    <source>
        <dbReference type="EMBL" id="KAK4472699.1"/>
    </source>
</evidence>
<feature type="coiled-coil region" evidence="5">
    <location>
        <begin position="935"/>
        <end position="962"/>
    </location>
</feature>
<dbReference type="SMART" id="SM00150">
    <property type="entry name" value="SPEC"/>
    <property type="match status" value="14"/>
</dbReference>
<evidence type="ECO:0008006" key="11">
    <source>
        <dbReference type="Google" id="ProtNLM"/>
    </source>
</evidence>
<dbReference type="PRINTS" id="PR00683">
    <property type="entry name" value="SPECTRINPH"/>
</dbReference>
<dbReference type="SUPFAM" id="SSF47576">
    <property type="entry name" value="Calponin-homology domain, CH-domain"/>
    <property type="match status" value="1"/>
</dbReference>
<dbReference type="PROSITE" id="PS50003">
    <property type="entry name" value="PH_DOMAIN"/>
    <property type="match status" value="1"/>
</dbReference>
<feature type="region of interest" description="Disordered" evidence="6">
    <location>
        <begin position="2342"/>
        <end position="2508"/>
    </location>
</feature>
<comment type="caution">
    <text evidence="9">The sequence shown here is derived from an EMBL/GenBank/DDBJ whole genome shotgun (WGS) entry which is preliminary data.</text>
</comment>
<dbReference type="CDD" id="cd21248">
    <property type="entry name" value="CH_SPTB_like_rpt2"/>
    <property type="match status" value="1"/>
</dbReference>
<feature type="compositionally biased region" description="Polar residues" evidence="6">
    <location>
        <begin position="2469"/>
        <end position="2485"/>
    </location>
</feature>
<keyword evidence="4" id="KW-0009">Actin-binding</keyword>
<gene>
    <name evidence="9" type="ORF">MN116_003927</name>
</gene>
<dbReference type="Gene3D" id="1.10.418.10">
    <property type="entry name" value="Calponin-like domain"/>
    <property type="match status" value="2"/>
</dbReference>
<name>A0AAE1ZFS7_SCHME</name>
<dbReference type="SUPFAM" id="SSF46966">
    <property type="entry name" value="Spectrin repeat"/>
    <property type="match status" value="12"/>
</dbReference>
<dbReference type="InterPro" id="IPR041681">
    <property type="entry name" value="PH_9"/>
</dbReference>
<dbReference type="Pfam" id="PF15410">
    <property type="entry name" value="PH_9"/>
    <property type="match status" value="1"/>
</dbReference>
<dbReference type="Gene3D" id="2.30.29.30">
    <property type="entry name" value="Pleckstrin-homology domain (PH domain)/Phosphotyrosine-binding domain (PTB)"/>
    <property type="match status" value="1"/>
</dbReference>
<dbReference type="Pfam" id="PF00435">
    <property type="entry name" value="Spectrin"/>
    <property type="match status" value="8"/>
</dbReference>
<dbReference type="PANTHER" id="PTHR11915">
    <property type="entry name" value="SPECTRIN/FILAMIN RELATED CYTOSKELETAL PROTEIN"/>
    <property type="match status" value="1"/>
</dbReference>
<feature type="domain" description="PH" evidence="7">
    <location>
        <begin position="2526"/>
        <end position="2629"/>
    </location>
</feature>
<dbReference type="InterPro" id="IPR011993">
    <property type="entry name" value="PH-like_dom_sf"/>
</dbReference>
<sequence>MYVERLKPQIFRDSYNVGTSYDGFSPGISSEYDRSLATSRVYERTRIHTLAVERQTVQKKTFTKWANTFLRRVGIEIYDLFLDLRDGKILLQLLEILSGIKMPTPTLGRMRIHCLENIDKSLFFLSNFGVHLENIGAHDIVDGNPRITLGLLWMIILRFQIQDIIFLEKVDPLGSKSDMRRYSKEALLLWCQLKTAGYRNVDVQNFTTSWRDGLAFNALIHRHRPDLVNFNELSVNTPLQNLESAFIVAEKKLGISRLFDPEDIYVQNPDEKSIVTYIATYYHYFTKLKSETVHARRLDKFTAYWRDLQNSFDWYEKRASDLLSWIAKTVLWLNDRLFPNQVEEIQQVMIAFKEYRLQEKSDKFSEKGELEANFLLTRTKMRTLGLKNYIPSAEAQILQLNRAWNALEKAEHTREVALREELYKQNRLLHLFSRFEKKASLRRAWINDNLKLVEVCDDDTNFTMTEASLKKYEALKADICAYFDRIQAIQQIADELIRNNFFKRNIVSRVQNEIQVTWDRLLRVMNERFKILENRRNLFKTFSEADYLEESIQSLISKLRTDEIASHLGAIEERLKQYELFETDIRSIHRNISALFELESQIQHTPELFGFKTNIVASEVKKKNTVLKDAYSQVVQLIESRRQSMEYLKLYHSSLYELDEQLNSIQERISFLKKSGKFIDTSNVDVFFRRHKAAESELETQRLIITQLFERTSILIEEECPNFEDLKEKVSKVEKAWEQLINLMAKHKSNLLFMNDLHAFISSCDDADVWISEKYELSSSTMRVVMQTDSIYTIEKLTKQHQETVSSLNNFQTTIDQLKIQAEELSGYTNCLYSEADVKLKEYILEASIKSKNEIENLIENKIKGLLDSFSALSGCVRQTQLLLLDAASLHQLFQIVSTTHNWIAEKEVYIQLLIMDDLQEEEFTKIIEGDICANQALIQKLEIVNNRFYDLEEQMNAAAKQVSTVNMMIANFLNEPKRDDQSLMNKEMTIEKVINLQDHLNSAWNKIADTVESHRDRIVEKSLYINLFIECKYTSEWITEKEALLISTDSIDANSLSGLVELRRRLYNLQGDLKAIEARVQNISERIGELLGMTEQQQQAAYGDEDLKMKYQRRADYVMKEHMKLSQQWFDLKEALKERVNRISTEGQVSRFLEKLDSFQDWMRKLKTDVFVREFPSDLQETENRLTIIEQSAQEIKDYENEANQLFQTGRELLKGYYDTQHIMLGQRLAGLEDDWKSIQNSMINCTTRLQERYTLQCFLAESALLEVTLDQQATFLDKENILPNLDAVHDVQKQYETFRFSLLACKDRVDAASELGRNVAEKNPANRDRALSKCELFQQKYEANRIKTEERIADLQEKAQLYQFYEELEDFEDWILDKTNSLVEIQLAIKQRSHLSFSRIKAFEEEIEMNRNRGDHFIEVGRKLTEVYPHLENDVKSRLERMHTRWEELIDLVRHIVNVISRDNREKLMNEAIQKTATWLNLMNAQLQKPDDILSTDQPDMTTLQTQIKEHNKRMKDYTDRKAVISVLKNQVNAPDFSQSKEFSAIINDLERKLLALDAPLNQKLNNLQLLETSTQSIVELTLEGAWVREKLQQIDNLSNTLELDPQKAYQIGQRLMVIHRLERQLKSHILEANNRRPRVKALCRNIENQYFVKEGEEGEARISDKRQLYQRQQFKRLTQELLNSWDKLDRNLTCLLERITMSESVYQFLFDASELESWISEEDFYLHGVETPKNEQNALSNLKKHQIRSQTIEQWHERVKNHNEQGRILSQQLKIQQKKYPDADIIQESQFHLELIPTCLNRISHSYKNLQDIVNNVASMLEASAISYGLTREADDLEAWISKRVVLATNNDLGDDLDHCCRLRDKFIIFSKETIQTGSRLVSALSTKCVHLIAMGKSDSVVIASIKDNINELWAELLELIETRKQLLKAALDMHRFVNDCRDFEERICYRLEYLPEAPSDSLASGRKQGLPGLQRSHNLLEQELLCFGDQLKQLDLTAKRLLPRYAGIQAQQLQAHHERVQTIWKRLLKVTEIRRDLLKEANRLYDFLVNARELISWLEYAKDAMEHKERPRDISGVEYLIEDHKQLRVELESRNQRIEDCLNLGRTLLTEFDAAEEKIVVTPVKPSLIASRTEVRERCVQLATGRILLNELWRERWDRLHLLLEIRQFARDANGAEIWLMGKELQLESARRQLGETLSETLALLGAHYAFQQKLATADERFNALKRLTTLELRAIHWNPQEVTMRENEKRNKVRNAVKEFLPAYVGHSETLKKSTSALPLQTIGVSSTKVPLVSTAYIQQPSVKPFKKTIESIDVSTVHTKPATKIPSTSDNVVVSVKTSSPPITEESFKSPEKNVEPHKTITSPKPVKRSRSNQIPGSTSTTKIPVVITKEEGLSKGVESVGRNQKSGSSSENSPSQTEDSPSSSRLLEEANDENHKTRSLEAVEQPHEYELKVVPRSRSLRARSQSDLPKTESSSSTPKVKCSGNDEQESSRLSQENGIPKIEQITFPKLEGPVIRKHDIDPGGSLHSKSQGRSWLPLYLVLDSGQLFVYKDHQNRREKPNVYYHDSEPLNLLSARAAPAIDYTKRPCVFRLRLGDGSEYLFQTANDNVLNRWVTAINESAKCLAIELSKHKTTHTLTLPVETHSRSFQGNGHRRSIKNFFSLRRKL</sequence>
<feature type="domain" description="Calponin-homology (CH)" evidence="8">
    <location>
        <begin position="181"/>
        <end position="286"/>
    </location>
</feature>
<evidence type="ECO:0000256" key="6">
    <source>
        <dbReference type="SAM" id="MobiDB-lite"/>
    </source>
</evidence>
<dbReference type="Pfam" id="PF00307">
    <property type="entry name" value="CH"/>
    <property type="match status" value="2"/>
</dbReference>
<evidence type="ECO:0000313" key="10">
    <source>
        <dbReference type="Proteomes" id="UP001292079"/>
    </source>
</evidence>